<name>A0A2R5F8B4_9PROT</name>
<reference evidence="1 2" key="1">
    <citation type="journal article" date="2018" name="Environ. Microbiol.">
        <title>Isolation and genomic characterization of Novimethylophilus kurashikiensis gen. nov. sp. nov., a new lanthanide-dependent methylotrophic species of Methylophilaceae.</title>
        <authorList>
            <person name="Lv H."/>
            <person name="Sahin N."/>
            <person name="Tani A."/>
        </authorList>
    </citation>
    <scope>NUCLEOTIDE SEQUENCE [LARGE SCALE GENOMIC DNA]</scope>
    <source>
        <strain evidence="1 2">La2-4</strain>
    </source>
</reference>
<gene>
    <name evidence="1" type="ORF">NMK_2089</name>
</gene>
<organism evidence="1 2">
    <name type="scientific">Novimethylophilus kurashikiensis</name>
    <dbReference type="NCBI Taxonomy" id="1825523"/>
    <lineage>
        <taxon>Bacteria</taxon>
        <taxon>Pseudomonadati</taxon>
        <taxon>Pseudomonadota</taxon>
        <taxon>Betaproteobacteria</taxon>
        <taxon>Nitrosomonadales</taxon>
        <taxon>Methylophilaceae</taxon>
        <taxon>Novimethylophilus</taxon>
    </lineage>
</organism>
<dbReference type="AlphaFoldDB" id="A0A2R5F8B4"/>
<comment type="caution">
    <text evidence="1">The sequence shown here is derived from an EMBL/GenBank/DDBJ whole genome shotgun (WGS) entry which is preliminary data.</text>
</comment>
<evidence type="ECO:0000313" key="2">
    <source>
        <dbReference type="Proteomes" id="UP000245081"/>
    </source>
</evidence>
<evidence type="ECO:0000313" key="1">
    <source>
        <dbReference type="EMBL" id="GBG14490.1"/>
    </source>
</evidence>
<keyword evidence="2" id="KW-1185">Reference proteome</keyword>
<dbReference type="EMBL" id="BDOQ01000008">
    <property type="protein sequence ID" value="GBG14490.1"/>
    <property type="molecule type" value="Genomic_DNA"/>
</dbReference>
<accession>A0A2R5F8B4</accession>
<dbReference type="RefSeq" id="WP_109015684.1">
    <property type="nucleotide sequence ID" value="NZ_BDOQ01000008.1"/>
</dbReference>
<protein>
    <submittedName>
        <fullName evidence="1">Biopolymer transporter ExbD</fullName>
    </submittedName>
</protein>
<proteinExistence type="predicted"/>
<sequence length="72" mass="7890">MNDSKIVYVFRNEADEPQFDEASHSGTFGDVLEAAKRLARTTAGFMFAQVLDHSGKVMANVCQEGVHLSKDA</sequence>
<dbReference type="Proteomes" id="UP000245081">
    <property type="component" value="Unassembled WGS sequence"/>
</dbReference>